<protein>
    <submittedName>
        <fullName evidence="2">YD repeat-containing protein</fullName>
    </submittedName>
</protein>
<dbReference type="EMBL" id="SGXA01000001">
    <property type="protein sequence ID" value="RZS75125.1"/>
    <property type="molecule type" value="Genomic_DNA"/>
</dbReference>
<keyword evidence="1" id="KW-0732">Signal</keyword>
<sequence>MNTKLFWIVVCLLAFAACSKSKDSAPPCNIITVNSTGDDPTTFTYNKDGKPVSINYGTYKTEFTYSGNTINILQTNNGVFRTRWIVEVNSKGLAEKIRNEHNAAGTDWTDMLHTYNGDQLQKIATVNKSGVVTRISSFTWEDGNPVLISYNNGDPAIRYEYYKDKPFDPKVFLVEGNYWDVARPKNLLKNMYYGDDLNWQKTYEFDSKGRVIAQTEKTGSSPTTYLYTYDCDR</sequence>
<feature type="signal peptide" evidence="1">
    <location>
        <begin position="1"/>
        <end position="16"/>
    </location>
</feature>
<comment type="caution">
    <text evidence="2">The sequence shown here is derived from an EMBL/GenBank/DDBJ whole genome shotgun (WGS) entry which is preliminary data.</text>
</comment>
<dbReference type="PROSITE" id="PS51257">
    <property type="entry name" value="PROKAR_LIPOPROTEIN"/>
    <property type="match status" value="1"/>
</dbReference>
<dbReference type="RefSeq" id="WP_130539525.1">
    <property type="nucleotide sequence ID" value="NZ_CP042431.1"/>
</dbReference>
<gene>
    <name evidence="2" type="ORF">EV199_0986</name>
</gene>
<keyword evidence="3" id="KW-1185">Reference proteome</keyword>
<evidence type="ECO:0000313" key="2">
    <source>
        <dbReference type="EMBL" id="RZS75125.1"/>
    </source>
</evidence>
<accession>A0A4Q7N3B2</accession>
<evidence type="ECO:0000256" key="1">
    <source>
        <dbReference type="SAM" id="SignalP"/>
    </source>
</evidence>
<organism evidence="2 3">
    <name type="scientific">Pseudobacter ginsenosidimutans</name>
    <dbReference type="NCBI Taxonomy" id="661488"/>
    <lineage>
        <taxon>Bacteria</taxon>
        <taxon>Pseudomonadati</taxon>
        <taxon>Bacteroidota</taxon>
        <taxon>Chitinophagia</taxon>
        <taxon>Chitinophagales</taxon>
        <taxon>Chitinophagaceae</taxon>
        <taxon>Pseudobacter</taxon>
    </lineage>
</organism>
<proteinExistence type="predicted"/>
<evidence type="ECO:0000313" key="3">
    <source>
        <dbReference type="Proteomes" id="UP000293874"/>
    </source>
</evidence>
<reference evidence="2 3" key="1">
    <citation type="submission" date="2019-02" db="EMBL/GenBank/DDBJ databases">
        <title>Genomic Encyclopedia of Type Strains, Phase IV (KMG-IV): sequencing the most valuable type-strain genomes for metagenomic binning, comparative biology and taxonomic classification.</title>
        <authorList>
            <person name="Goeker M."/>
        </authorList>
    </citation>
    <scope>NUCLEOTIDE SEQUENCE [LARGE SCALE GENOMIC DNA]</scope>
    <source>
        <strain evidence="2 3">DSM 18116</strain>
    </source>
</reference>
<name>A0A4Q7N3B2_9BACT</name>
<dbReference type="AlphaFoldDB" id="A0A4Q7N3B2"/>
<feature type="chain" id="PRO_5020950337" evidence="1">
    <location>
        <begin position="17"/>
        <end position="233"/>
    </location>
</feature>
<dbReference type="Proteomes" id="UP000293874">
    <property type="component" value="Unassembled WGS sequence"/>
</dbReference>